<evidence type="ECO:0000259" key="2">
    <source>
        <dbReference type="Pfam" id="PF00501"/>
    </source>
</evidence>
<dbReference type="OrthoDB" id="9803968at2"/>
<reference evidence="4 5" key="1">
    <citation type="submission" date="2017-06" db="EMBL/GenBank/DDBJ databases">
        <authorList>
            <person name="Kim H.J."/>
            <person name="Triplett B.A."/>
        </authorList>
    </citation>
    <scope>NUCLEOTIDE SEQUENCE [LARGE SCALE GENOMIC DNA]</scope>
    <source>
        <strain evidence="4 5">DSM 29339</strain>
    </source>
</reference>
<protein>
    <submittedName>
        <fullName evidence="4">Acyl-CoA synthetase (AMP-forming)/AMP-acid ligase II</fullName>
    </submittedName>
</protein>
<dbReference type="Gene3D" id="3.40.50.12780">
    <property type="entry name" value="N-terminal domain of ligase-like"/>
    <property type="match status" value="1"/>
</dbReference>
<feature type="domain" description="AMP-binding enzyme C-terminal" evidence="3">
    <location>
        <begin position="421"/>
        <end position="494"/>
    </location>
</feature>
<dbReference type="PANTHER" id="PTHR43352:SF1">
    <property type="entry name" value="ANTHRANILATE--COA LIGASE"/>
    <property type="match status" value="1"/>
</dbReference>
<dbReference type="GO" id="GO:0044550">
    <property type="term" value="P:secondary metabolite biosynthetic process"/>
    <property type="evidence" value="ECO:0007669"/>
    <property type="project" value="TreeGrafter"/>
</dbReference>
<dbReference type="AlphaFoldDB" id="A0A239EC28"/>
<dbReference type="Pfam" id="PF00501">
    <property type="entry name" value="AMP-binding"/>
    <property type="match status" value="1"/>
</dbReference>
<evidence type="ECO:0000313" key="5">
    <source>
        <dbReference type="Proteomes" id="UP000198426"/>
    </source>
</evidence>
<dbReference type="GO" id="GO:0016878">
    <property type="term" value="F:acid-thiol ligase activity"/>
    <property type="evidence" value="ECO:0007669"/>
    <property type="project" value="TreeGrafter"/>
</dbReference>
<dbReference type="InterPro" id="IPR000873">
    <property type="entry name" value="AMP-dep_synth/lig_dom"/>
</dbReference>
<evidence type="ECO:0000259" key="3">
    <source>
        <dbReference type="Pfam" id="PF13193"/>
    </source>
</evidence>
<feature type="domain" description="AMP-dependent synthetase/ligase" evidence="2">
    <location>
        <begin position="26"/>
        <end position="371"/>
    </location>
</feature>
<keyword evidence="5" id="KW-1185">Reference proteome</keyword>
<dbReference type="SUPFAM" id="SSF56801">
    <property type="entry name" value="Acetyl-CoA synthetase-like"/>
    <property type="match status" value="1"/>
</dbReference>
<dbReference type="Pfam" id="PF13193">
    <property type="entry name" value="AMP-binding_C"/>
    <property type="match status" value="1"/>
</dbReference>
<dbReference type="Gene3D" id="3.30.300.30">
    <property type="match status" value="1"/>
</dbReference>
<dbReference type="InterPro" id="IPR045851">
    <property type="entry name" value="AMP-bd_C_sf"/>
</dbReference>
<gene>
    <name evidence="4" type="ORF">SAMN05421757_10268</name>
</gene>
<dbReference type="PROSITE" id="PS00455">
    <property type="entry name" value="AMP_BINDING"/>
    <property type="match status" value="1"/>
</dbReference>
<proteinExistence type="predicted"/>
<organism evidence="4 5">
    <name type="scientific">Tropicimonas sediminicola</name>
    <dbReference type="NCBI Taxonomy" id="1031541"/>
    <lineage>
        <taxon>Bacteria</taxon>
        <taxon>Pseudomonadati</taxon>
        <taxon>Pseudomonadota</taxon>
        <taxon>Alphaproteobacteria</taxon>
        <taxon>Rhodobacterales</taxon>
        <taxon>Roseobacteraceae</taxon>
        <taxon>Tropicimonas</taxon>
    </lineage>
</organism>
<dbReference type="Proteomes" id="UP000198426">
    <property type="component" value="Unassembled WGS sequence"/>
</dbReference>
<dbReference type="RefSeq" id="WP_089231751.1">
    <property type="nucleotide sequence ID" value="NZ_FZOY01000002.1"/>
</dbReference>
<name>A0A239EC28_9RHOB</name>
<dbReference type="InterPro" id="IPR020845">
    <property type="entry name" value="AMP-binding_CS"/>
</dbReference>
<accession>A0A239EC28</accession>
<dbReference type="InterPro" id="IPR042099">
    <property type="entry name" value="ANL_N_sf"/>
</dbReference>
<evidence type="ECO:0000313" key="4">
    <source>
        <dbReference type="EMBL" id="SNS42021.1"/>
    </source>
</evidence>
<dbReference type="PANTHER" id="PTHR43352">
    <property type="entry name" value="ACETYL-COA SYNTHETASE"/>
    <property type="match status" value="1"/>
</dbReference>
<keyword evidence="1 4" id="KW-0436">Ligase</keyword>
<sequence>MTSSVYFETAPVPPPPSFNLAAHVLAQADRLADKTALAIVSPSRASRWRYGALAQAVEGIGAGLLAAGLTPGDRLLMRLGNEVEFPLAFLGAIWVGIIPVPTSAALTSPEITAIAAELRPAAIVAAPDVALPDGSDARLLPALALREMETTPPCPPAMGSPDRPAYIVYTSGTSGRPRGVVHAHRAIWARQMMWEDWYALQQSDRLLHAGAFNWTYTLGTGLLDPWAIGATALIPAAGVTPDQVPLLLKRHDATIFAAAPGVYRQMLRGVDRLDLPRLRHGVSAGEKMPDALRNAWQAATGTEVHEALGMSECSTYLSGSPARPAPAGSSGYPQRGRRLAVLDAAGQPVPRGTPGTLAIHRSDPGLMLGYFDADLETEGRYRGDWFLTGDTASMAGDGAVTYLGRADDMMNAGGYRVSPLEVEAVLCSHPGITEAACVEIEVKADTTVIGAFYTGPKALPSEALAAFAADRLARYKCPRLFTHLPALPRSGNGKIDRKSLRLRS</sequence>
<dbReference type="InterPro" id="IPR025110">
    <property type="entry name" value="AMP-bd_C"/>
</dbReference>
<evidence type="ECO:0000256" key="1">
    <source>
        <dbReference type="ARBA" id="ARBA00022598"/>
    </source>
</evidence>
<dbReference type="EMBL" id="FZOY01000002">
    <property type="protein sequence ID" value="SNS42021.1"/>
    <property type="molecule type" value="Genomic_DNA"/>
</dbReference>